<dbReference type="AlphaFoldDB" id="A0AAD4CL44"/>
<evidence type="ECO:0000256" key="1">
    <source>
        <dbReference type="SAM" id="MobiDB-lite"/>
    </source>
</evidence>
<feature type="compositionally biased region" description="Polar residues" evidence="1">
    <location>
        <begin position="7"/>
        <end position="30"/>
    </location>
</feature>
<reference evidence="2" key="2">
    <citation type="submission" date="2020-02" db="EMBL/GenBank/DDBJ databases">
        <authorList>
            <person name="Gilchrist C.L.M."/>
            <person name="Chooi Y.-H."/>
        </authorList>
    </citation>
    <scope>NUCLEOTIDE SEQUENCE</scope>
    <source>
        <strain evidence="2">MST-FP2251</strain>
    </source>
</reference>
<keyword evidence="3" id="KW-1185">Reference proteome</keyword>
<comment type="caution">
    <text evidence="2">The sequence shown here is derived from an EMBL/GenBank/DDBJ whole genome shotgun (WGS) entry which is preliminary data.</text>
</comment>
<evidence type="ECO:0000313" key="2">
    <source>
        <dbReference type="EMBL" id="KAF9887748.1"/>
    </source>
</evidence>
<name>A0AAD4CL44_ASPNN</name>
<feature type="region of interest" description="Disordered" evidence="1">
    <location>
        <begin position="1"/>
        <end position="197"/>
    </location>
</feature>
<organism evidence="2 3">
    <name type="scientific">Aspergillus nanangensis</name>
    <dbReference type="NCBI Taxonomy" id="2582783"/>
    <lineage>
        <taxon>Eukaryota</taxon>
        <taxon>Fungi</taxon>
        <taxon>Dikarya</taxon>
        <taxon>Ascomycota</taxon>
        <taxon>Pezizomycotina</taxon>
        <taxon>Eurotiomycetes</taxon>
        <taxon>Eurotiomycetidae</taxon>
        <taxon>Eurotiales</taxon>
        <taxon>Aspergillaceae</taxon>
        <taxon>Aspergillus</taxon>
        <taxon>Aspergillus subgen. Circumdati</taxon>
    </lineage>
</organism>
<feature type="compositionally biased region" description="Basic and acidic residues" evidence="1">
    <location>
        <begin position="98"/>
        <end position="119"/>
    </location>
</feature>
<reference evidence="2" key="1">
    <citation type="journal article" date="2019" name="Beilstein J. Org. Chem.">
        <title>Nanangenines: drimane sesquiterpenoids as the dominant metabolite cohort of a novel Australian fungus, Aspergillus nanangensis.</title>
        <authorList>
            <person name="Lacey H.J."/>
            <person name="Gilchrist C.L.M."/>
            <person name="Crombie A."/>
            <person name="Kalaitzis J.A."/>
            <person name="Vuong D."/>
            <person name="Rutledge P.J."/>
            <person name="Turner P."/>
            <person name="Pitt J.I."/>
            <person name="Lacey E."/>
            <person name="Chooi Y.H."/>
            <person name="Piggott A.M."/>
        </authorList>
    </citation>
    <scope>NUCLEOTIDE SEQUENCE</scope>
    <source>
        <strain evidence="2">MST-FP2251</strain>
    </source>
</reference>
<gene>
    <name evidence="2" type="ORF">FE257_009701</name>
</gene>
<dbReference type="EMBL" id="VCAU01000057">
    <property type="protein sequence ID" value="KAF9887748.1"/>
    <property type="molecule type" value="Genomic_DNA"/>
</dbReference>
<feature type="compositionally biased region" description="Basic and acidic residues" evidence="1">
    <location>
        <begin position="187"/>
        <end position="197"/>
    </location>
</feature>
<protein>
    <submittedName>
        <fullName evidence="2">Uncharacterized protein</fullName>
    </submittedName>
</protein>
<feature type="compositionally biased region" description="Basic and acidic residues" evidence="1">
    <location>
        <begin position="154"/>
        <end position="166"/>
    </location>
</feature>
<dbReference type="Proteomes" id="UP001194746">
    <property type="component" value="Unassembled WGS sequence"/>
</dbReference>
<evidence type="ECO:0000313" key="3">
    <source>
        <dbReference type="Proteomes" id="UP001194746"/>
    </source>
</evidence>
<sequence length="197" mass="21941">MPDKEAPSSSQHGQVPGDSNDQNLSPPQSETPQNAAPQNPNPLQTQPPRNTHPPAPSHQALILPDTRTRSSPPPSLATRHSAMENETLQFPPRLRRSVRSDPADTELNYHADVHGRERATLPGFGSASQLDLDDIRDRRRRGAGDSRRRCRQDRRHDLRQAMREYRPTPSEVHYMPVFDPSSGGESQEERDGGGNGK</sequence>
<proteinExistence type="predicted"/>
<feature type="compositionally biased region" description="Basic and acidic residues" evidence="1">
    <location>
        <begin position="133"/>
        <end position="147"/>
    </location>
</feature>
<accession>A0AAD4CL44</accession>
<feature type="compositionally biased region" description="Low complexity" evidence="1">
    <location>
        <begin position="31"/>
        <end position="49"/>
    </location>
</feature>